<dbReference type="EMBL" id="LR798465">
    <property type="protein sequence ID" value="CAB5238770.1"/>
    <property type="molecule type" value="Genomic_DNA"/>
</dbReference>
<proteinExistence type="predicted"/>
<sequence length="121" mass="14011">MMDSEFDRCSKWLEAALEYSGGTHRIEDIAEGVREGRFQFWPSPRAAAITEIIVYPRLKALNWFLAGGDLDDLKAMRPFVELWAKQQGCSRSTFSGRRGWERTFIKDEGYAPKWFVVSKEL</sequence>
<gene>
    <name evidence="1" type="ORF">UFOVP751_12</name>
</gene>
<reference evidence="1" key="1">
    <citation type="submission" date="2020-05" db="EMBL/GenBank/DDBJ databases">
        <authorList>
            <person name="Chiriac C."/>
            <person name="Salcher M."/>
            <person name="Ghai R."/>
            <person name="Kavagutti S V."/>
        </authorList>
    </citation>
    <scope>NUCLEOTIDE SEQUENCE</scope>
</reference>
<name>A0A6J7XND4_9CAUD</name>
<organism evidence="1">
    <name type="scientific">uncultured Caudovirales phage</name>
    <dbReference type="NCBI Taxonomy" id="2100421"/>
    <lineage>
        <taxon>Viruses</taxon>
        <taxon>Duplodnaviria</taxon>
        <taxon>Heunggongvirae</taxon>
        <taxon>Uroviricota</taxon>
        <taxon>Caudoviricetes</taxon>
        <taxon>Peduoviridae</taxon>
        <taxon>Maltschvirus</taxon>
        <taxon>Maltschvirus maltsch</taxon>
    </lineage>
</organism>
<accession>A0A6J7XND4</accession>
<protein>
    <submittedName>
        <fullName evidence="1">Uncharacterized protein</fullName>
    </submittedName>
</protein>
<evidence type="ECO:0000313" key="1">
    <source>
        <dbReference type="EMBL" id="CAB5238770.1"/>
    </source>
</evidence>